<comment type="subcellular location">
    <subcellularLocation>
        <location evidence="1">Cell membrane</location>
        <topology evidence="1">Multi-pass membrane protein</topology>
    </subcellularLocation>
</comment>
<dbReference type="AlphaFoldDB" id="A0A417YPJ3"/>
<gene>
    <name evidence="9" type="ORF">D1B31_18920</name>
</gene>
<dbReference type="EMBL" id="QWEG01000013">
    <property type="protein sequence ID" value="RHW35715.1"/>
    <property type="molecule type" value="Genomic_DNA"/>
</dbReference>
<evidence type="ECO:0000313" key="9">
    <source>
        <dbReference type="EMBL" id="RHW35715.1"/>
    </source>
</evidence>
<feature type="transmembrane region" description="Helical" evidence="7">
    <location>
        <begin position="6"/>
        <end position="26"/>
    </location>
</feature>
<dbReference type="InterPro" id="IPR007353">
    <property type="entry name" value="DUF421"/>
</dbReference>
<dbReference type="InterPro" id="IPR023090">
    <property type="entry name" value="UPF0702_alpha/beta_dom_sf"/>
</dbReference>
<evidence type="ECO:0000256" key="3">
    <source>
        <dbReference type="ARBA" id="ARBA00022475"/>
    </source>
</evidence>
<feature type="transmembrane region" description="Helical" evidence="7">
    <location>
        <begin position="62"/>
        <end position="79"/>
    </location>
</feature>
<feature type="domain" description="YetF C-terminal" evidence="8">
    <location>
        <begin position="82"/>
        <end position="212"/>
    </location>
</feature>
<name>A0A417YPJ3_9BACI</name>
<proteinExistence type="inferred from homology"/>
<accession>A0A417YPJ3</accession>
<evidence type="ECO:0000256" key="2">
    <source>
        <dbReference type="ARBA" id="ARBA00006448"/>
    </source>
</evidence>
<evidence type="ECO:0000256" key="4">
    <source>
        <dbReference type="ARBA" id="ARBA00022692"/>
    </source>
</evidence>
<comment type="caution">
    <text evidence="9">The sequence shown here is derived from an EMBL/GenBank/DDBJ whole genome shotgun (WGS) entry which is preliminary data.</text>
</comment>
<dbReference type="OrthoDB" id="9778331at2"/>
<evidence type="ECO:0000256" key="7">
    <source>
        <dbReference type="SAM" id="Phobius"/>
    </source>
</evidence>
<reference evidence="9 10" key="1">
    <citation type="journal article" date="2017" name="Int. J. Syst. Evol. Microbiol.">
        <title>Bacillus notoginsengisoli sp. nov., a novel bacterium isolated from the rhizosphere of Panax notoginseng.</title>
        <authorList>
            <person name="Zhang M.Y."/>
            <person name="Cheng J."/>
            <person name="Cai Y."/>
            <person name="Zhang T.Y."/>
            <person name="Wu Y.Y."/>
            <person name="Manikprabhu D."/>
            <person name="Li W.J."/>
            <person name="Zhang Y.X."/>
        </authorList>
    </citation>
    <scope>NUCLEOTIDE SEQUENCE [LARGE SCALE GENOMIC DNA]</scope>
    <source>
        <strain evidence="9 10">JCM 30743</strain>
    </source>
</reference>
<keyword evidence="5 7" id="KW-1133">Transmembrane helix</keyword>
<sequence>MDNLLIPIVRTAGSFILLLVVTFAIGKHINAHKNHYSFALSVTIGAFIAHMSFHTSLKFRDIFIAFITLLILFYTLLIFSSRSRVLRGWLSGSPTVLIENGKILDKNMKKVKVSIDDLNQLLREKGVFNITEVEYALLEVSGTLSLIKKKPFQNATKQDLGISNSSQHLPIELIMDGEIINKNASGPYNPEWIEAECKKRNLRVEDIYYAVINTNGQLFIDQYEDQLTSPTDVE</sequence>
<keyword evidence="10" id="KW-1185">Reference proteome</keyword>
<evidence type="ECO:0000313" key="10">
    <source>
        <dbReference type="Proteomes" id="UP000284416"/>
    </source>
</evidence>
<protein>
    <submittedName>
        <fullName evidence="9">DUF421 domain-containing protein</fullName>
    </submittedName>
</protein>
<dbReference type="PANTHER" id="PTHR34582">
    <property type="entry name" value="UPF0702 TRANSMEMBRANE PROTEIN YCAP"/>
    <property type="match status" value="1"/>
</dbReference>
<feature type="transmembrane region" description="Helical" evidence="7">
    <location>
        <begin position="38"/>
        <end position="56"/>
    </location>
</feature>
<keyword evidence="6 7" id="KW-0472">Membrane</keyword>
<evidence type="ECO:0000256" key="6">
    <source>
        <dbReference type="ARBA" id="ARBA00023136"/>
    </source>
</evidence>
<organism evidence="9 10">
    <name type="scientific">Neobacillus notoginsengisoli</name>
    <dbReference type="NCBI Taxonomy" id="1578198"/>
    <lineage>
        <taxon>Bacteria</taxon>
        <taxon>Bacillati</taxon>
        <taxon>Bacillota</taxon>
        <taxon>Bacilli</taxon>
        <taxon>Bacillales</taxon>
        <taxon>Bacillaceae</taxon>
        <taxon>Neobacillus</taxon>
    </lineage>
</organism>
<dbReference type="GO" id="GO:0005886">
    <property type="term" value="C:plasma membrane"/>
    <property type="evidence" value="ECO:0007669"/>
    <property type="project" value="UniProtKB-SubCell"/>
</dbReference>
<evidence type="ECO:0000259" key="8">
    <source>
        <dbReference type="Pfam" id="PF04239"/>
    </source>
</evidence>
<evidence type="ECO:0000256" key="5">
    <source>
        <dbReference type="ARBA" id="ARBA00022989"/>
    </source>
</evidence>
<keyword evidence="4 7" id="KW-0812">Transmembrane</keyword>
<evidence type="ECO:0000256" key="1">
    <source>
        <dbReference type="ARBA" id="ARBA00004651"/>
    </source>
</evidence>
<keyword evidence="3" id="KW-1003">Cell membrane</keyword>
<dbReference type="PANTHER" id="PTHR34582:SF7">
    <property type="entry name" value="UPF0702 TRANSMEMBRANE PROTEIN YDFS"/>
    <property type="match status" value="1"/>
</dbReference>
<dbReference type="Gene3D" id="3.30.240.20">
    <property type="entry name" value="bsu07140 like domains"/>
    <property type="match status" value="2"/>
</dbReference>
<dbReference type="Proteomes" id="UP000284416">
    <property type="component" value="Unassembled WGS sequence"/>
</dbReference>
<dbReference type="Pfam" id="PF04239">
    <property type="entry name" value="DUF421"/>
    <property type="match status" value="1"/>
</dbReference>
<dbReference type="RefSeq" id="WP_118923348.1">
    <property type="nucleotide sequence ID" value="NZ_QWEG01000013.1"/>
</dbReference>
<comment type="similarity">
    <text evidence="2">Belongs to the UPF0702 family.</text>
</comment>